<dbReference type="Proteomes" id="UP001195769">
    <property type="component" value="Unassembled WGS sequence"/>
</dbReference>
<keyword evidence="3" id="KW-1185">Reference proteome</keyword>
<evidence type="ECO:0000313" key="3">
    <source>
        <dbReference type="Proteomes" id="UP001195769"/>
    </source>
</evidence>
<proteinExistence type="predicted"/>
<protein>
    <submittedName>
        <fullName evidence="1">Uncharacterized protein</fullName>
    </submittedName>
</protein>
<reference evidence="1" key="1">
    <citation type="journal article" date="2020" name="New Phytol.">
        <title>Comparative genomics reveals dynamic genome evolution in host specialist ectomycorrhizal fungi.</title>
        <authorList>
            <person name="Lofgren L.A."/>
            <person name="Nguyen N.H."/>
            <person name="Vilgalys R."/>
            <person name="Ruytinx J."/>
            <person name="Liao H.L."/>
            <person name="Branco S."/>
            <person name="Kuo A."/>
            <person name="LaButti K."/>
            <person name="Lipzen A."/>
            <person name="Andreopoulos W."/>
            <person name="Pangilinan J."/>
            <person name="Riley R."/>
            <person name="Hundley H."/>
            <person name="Na H."/>
            <person name="Barry K."/>
            <person name="Grigoriev I.V."/>
            <person name="Stajich J.E."/>
            <person name="Kennedy P.G."/>
        </authorList>
    </citation>
    <scope>NUCLEOTIDE SEQUENCE</scope>
    <source>
        <strain evidence="1">FC203</strain>
    </source>
</reference>
<gene>
    <name evidence="2" type="ORF">F5891DRAFT_1008390</name>
    <name evidence="1" type="ORF">F5891DRAFT_1069278</name>
</gene>
<evidence type="ECO:0000313" key="1">
    <source>
        <dbReference type="EMBL" id="KAG1891778.1"/>
    </source>
</evidence>
<comment type="caution">
    <text evidence="1">The sequence shown here is derived from an EMBL/GenBank/DDBJ whole genome shotgun (WGS) entry which is preliminary data.</text>
</comment>
<name>A0AAD4HDL1_9AGAM</name>
<dbReference type="AlphaFoldDB" id="A0AAD4HDL1"/>
<dbReference type="RefSeq" id="XP_041230834.1">
    <property type="nucleotide sequence ID" value="XM_041360537.1"/>
</dbReference>
<dbReference type="EMBL" id="JABBWK010000123">
    <property type="protein sequence ID" value="KAG1891778.1"/>
    <property type="molecule type" value="Genomic_DNA"/>
</dbReference>
<dbReference type="GeneID" id="64654835"/>
<dbReference type="EMBL" id="JABBWK010000007">
    <property type="protein sequence ID" value="KAG1905259.1"/>
    <property type="molecule type" value="Genomic_DNA"/>
</dbReference>
<evidence type="ECO:0000313" key="2">
    <source>
        <dbReference type="EMBL" id="KAG1905259.1"/>
    </source>
</evidence>
<sequence length="71" mass="8063">MYSLPLALNMRLPVPFFSLPLALGSVAGRLPVPRIRSRWCVEALSGLSLAHKPRSHCALDYKSCWHLREFE</sequence>
<organism evidence="1 3">
    <name type="scientific">Suillus fuscotomentosus</name>
    <dbReference type="NCBI Taxonomy" id="1912939"/>
    <lineage>
        <taxon>Eukaryota</taxon>
        <taxon>Fungi</taxon>
        <taxon>Dikarya</taxon>
        <taxon>Basidiomycota</taxon>
        <taxon>Agaricomycotina</taxon>
        <taxon>Agaricomycetes</taxon>
        <taxon>Agaricomycetidae</taxon>
        <taxon>Boletales</taxon>
        <taxon>Suillineae</taxon>
        <taxon>Suillaceae</taxon>
        <taxon>Suillus</taxon>
    </lineage>
</organism>
<accession>A0AAD4HDL1</accession>